<dbReference type="AlphaFoldDB" id="Q1SN13"/>
<reference evidence="3" key="2">
    <citation type="submission" date="2007-04" db="EMBL/GenBank/DDBJ databases">
        <authorList>
            <consortium name="The International Medicago Genome Annotation Group"/>
        </authorList>
    </citation>
    <scope>NUCLEOTIDE SEQUENCE</scope>
</reference>
<accession>Q1SN13</accession>
<dbReference type="GO" id="GO:0010073">
    <property type="term" value="P:meristem maintenance"/>
    <property type="evidence" value="ECO:0007669"/>
    <property type="project" value="InterPro"/>
</dbReference>
<dbReference type="PANTHER" id="PTHR46033:SF8">
    <property type="entry name" value="PROTEIN MAINTENANCE OF MERISTEMS-LIKE"/>
    <property type="match status" value="1"/>
</dbReference>
<feature type="domain" description="Aminotransferase-like plant mobile" evidence="2">
    <location>
        <begin position="179"/>
        <end position="242"/>
    </location>
</feature>
<sequence length="303" mass="34664">MICNQSSPHYHKRGKAGTSQRGEEVRGGNGSGTSQEAVQARQPEESQVVDPSQEVEYLNYQDHHDVTDGGYNEQYMPEQQHIPDEDDIAVAAAPAVLPLEPPFHRGPENISLLHSYANHVALPLWYNSDNVRKTRVVRLINHGAKILSLGRPNNNNRWFLDALRESGLHDLVYLGYAIVSHALLMTLCERWHPETGTFHMPLGEMIVTLDDVACLMHVQIEGRMLSHPKKMSKHERATLMVRHLGVSEREAEKIYDTEYDGYISYPKLKELYTRHFGRANIFADTKDPEEMEELERVRNFCVR</sequence>
<dbReference type="InterPro" id="IPR044824">
    <property type="entry name" value="MAIN-like"/>
</dbReference>
<dbReference type="InterPro" id="IPR019557">
    <property type="entry name" value="AminoTfrase-like_pln_mobile"/>
</dbReference>
<reference evidence="3" key="1">
    <citation type="submission" date="2006-03" db="EMBL/GenBank/DDBJ databases">
        <authorList>
            <person name="Shaull S."/>
            <person name="Lin S."/>
            <person name="Dixon R."/>
            <person name="May G."/>
            <person name="Sumner L."/>
            <person name="Gonzales B."/>
            <person name="Cook D."/>
            <person name="Kim D."/>
            <person name="Roe B.A."/>
        </authorList>
    </citation>
    <scope>NUCLEOTIDE SEQUENCE</scope>
</reference>
<evidence type="ECO:0000313" key="3">
    <source>
        <dbReference type="EMBL" id="ABE80140.2"/>
    </source>
</evidence>
<proteinExistence type="predicted"/>
<protein>
    <recommendedName>
        <fullName evidence="2">Aminotransferase-like plant mobile domain-containing protein</fullName>
    </recommendedName>
</protein>
<gene>
    <name evidence="3" type="ORF">MtrDRAFT_AC139526g36v2</name>
</gene>
<evidence type="ECO:0000259" key="2">
    <source>
        <dbReference type="Pfam" id="PF10536"/>
    </source>
</evidence>
<dbReference type="Pfam" id="PF10536">
    <property type="entry name" value="PMD"/>
    <property type="match status" value="1"/>
</dbReference>
<dbReference type="PANTHER" id="PTHR46033">
    <property type="entry name" value="PROTEIN MAIN-LIKE 2"/>
    <property type="match status" value="1"/>
</dbReference>
<organism evidence="3">
    <name type="scientific">Medicago truncatula</name>
    <name type="common">Barrel medic</name>
    <name type="synonym">Medicago tribuloides</name>
    <dbReference type="NCBI Taxonomy" id="3880"/>
    <lineage>
        <taxon>Eukaryota</taxon>
        <taxon>Viridiplantae</taxon>
        <taxon>Streptophyta</taxon>
        <taxon>Embryophyta</taxon>
        <taxon>Tracheophyta</taxon>
        <taxon>Spermatophyta</taxon>
        <taxon>Magnoliopsida</taxon>
        <taxon>eudicotyledons</taxon>
        <taxon>Gunneridae</taxon>
        <taxon>Pentapetalae</taxon>
        <taxon>rosids</taxon>
        <taxon>fabids</taxon>
        <taxon>Fabales</taxon>
        <taxon>Fabaceae</taxon>
        <taxon>Papilionoideae</taxon>
        <taxon>50 kb inversion clade</taxon>
        <taxon>NPAAA clade</taxon>
        <taxon>Hologalegina</taxon>
        <taxon>IRL clade</taxon>
        <taxon>Trifolieae</taxon>
        <taxon>Medicago</taxon>
    </lineage>
</organism>
<feature type="region of interest" description="Disordered" evidence="1">
    <location>
        <begin position="1"/>
        <end position="50"/>
    </location>
</feature>
<evidence type="ECO:0000256" key="1">
    <source>
        <dbReference type="SAM" id="MobiDB-lite"/>
    </source>
</evidence>
<name>Q1SN13_MEDTR</name>
<dbReference type="EMBL" id="AC139526">
    <property type="protein sequence ID" value="ABE80140.2"/>
    <property type="molecule type" value="Genomic_DNA"/>
</dbReference>